<dbReference type="AlphaFoldDB" id="A0A2P5WK82"/>
<dbReference type="EMBL" id="KZ667301">
    <property type="protein sequence ID" value="PPR91500.1"/>
    <property type="molecule type" value="Genomic_DNA"/>
</dbReference>
<protein>
    <submittedName>
        <fullName evidence="2">Uncharacterized protein</fullName>
    </submittedName>
</protein>
<dbReference type="SUPFAM" id="SSF51735">
    <property type="entry name" value="NAD(P)-binding Rossmann-fold domains"/>
    <property type="match status" value="2"/>
</dbReference>
<dbReference type="Gene3D" id="3.40.50.720">
    <property type="entry name" value="NAD(P)-binding Rossmann-like Domain"/>
    <property type="match status" value="2"/>
</dbReference>
<gene>
    <name evidence="2" type="ORF">GOBAR_AA29176</name>
</gene>
<dbReference type="PANTHER" id="PTHR42820">
    <property type="entry name" value="SHORT-CHAIN DEHYDROGENASE REDUCTASE"/>
    <property type="match status" value="1"/>
</dbReference>
<dbReference type="InterPro" id="IPR002347">
    <property type="entry name" value="SDR_fam"/>
</dbReference>
<proteinExistence type="inferred from homology"/>
<evidence type="ECO:0000313" key="3">
    <source>
        <dbReference type="Proteomes" id="UP000239757"/>
    </source>
</evidence>
<dbReference type="InterPro" id="IPR036291">
    <property type="entry name" value="NAD(P)-bd_dom_sf"/>
</dbReference>
<evidence type="ECO:0000313" key="2">
    <source>
        <dbReference type="EMBL" id="PPR91500.1"/>
    </source>
</evidence>
<dbReference type="PANTHER" id="PTHR42820:SF21">
    <property type="entry name" value="SHORT-CHAIN DEHYDROGENASE REDUCTASE 3B-LIKE"/>
    <property type="match status" value="1"/>
</dbReference>
<name>A0A2P5WK82_GOSBA</name>
<dbReference type="Pfam" id="PF13561">
    <property type="entry name" value="adh_short_C2"/>
    <property type="match status" value="2"/>
</dbReference>
<dbReference type="PRINTS" id="PR00081">
    <property type="entry name" value="GDHRDH"/>
</dbReference>
<dbReference type="OrthoDB" id="294295at2759"/>
<accession>A0A2P5WK82</accession>
<dbReference type="InterPro" id="IPR020904">
    <property type="entry name" value="Sc_DH/Rdtase_CS"/>
</dbReference>
<dbReference type="Proteomes" id="UP000239757">
    <property type="component" value="Unassembled WGS sequence"/>
</dbReference>
<dbReference type="FunFam" id="3.40.50.720:FF:000084">
    <property type="entry name" value="Short-chain dehydrogenase reductase"/>
    <property type="match status" value="2"/>
</dbReference>
<comment type="similarity">
    <text evidence="1">Belongs to the short-chain dehydrogenases/reductases (SDR) family.</text>
</comment>
<dbReference type="PROSITE" id="PS00061">
    <property type="entry name" value="ADH_SHORT"/>
    <property type="match status" value="2"/>
</dbReference>
<organism evidence="2 3">
    <name type="scientific">Gossypium barbadense</name>
    <name type="common">Sea Island cotton</name>
    <name type="synonym">Hibiscus barbadensis</name>
    <dbReference type="NCBI Taxonomy" id="3634"/>
    <lineage>
        <taxon>Eukaryota</taxon>
        <taxon>Viridiplantae</taxon>
        <taxon>Streptophyta</taxon>
        <taxon>Embryophyta</taxon>
        <taxon>Tracheophyta</taxon>
        <taxon>Spermatophyta</taxon>
        <taxon>Magnoliopsida</taxon>
        <taxon>eudicotyledons</taxon>
        <taxon>Gunneridae</taxon>
        <taxon>Pentapetalae</taxon>
        <taxon>rosids</taxon>
        <taxon>malvids</taxon>
        <taxon>Malvales</taxon>
        <taxon>Malvaceae</taxon>
        <taxon>Malvoideae</taxon>
        <taxon>Gossypium</taxon>
    </lineage>
</organism>
<reference evidence="2 3" key="1">
    <citation type="submission" date="2015-01" db="EMBL/GenBank/DDBJ databases">
        <title>Genome of allotetraploid Gossypium barbadense reveals genomic plasticity and fiber elongation in cotton evolution.</title>
        <authorList>
            <person name="Chen X."/>
            <person name="Liu X."/>
            <person name="Zhao B."/>
            <person name="Zheng H."/>
            <person name="Hu Y."/>
            <person name="Lu G."/>
            <person name="Yang C."/>
            <person name="Chen J."/>
            <person name="Shan C."/>
            <person name="Zhang L."/>
            <person name="Zhou Y."/>
            <person name="Wang L."/>
            <person name="Guo W."/>
            <person name="Bai Y."/>
            <person name="Ruan J."/>
            <person name="Shangguan X."/>
            <person name="Mao Y."/>
            <person name="Jiang J."/>
            <person name="Zhu Y."/>
            <person name="Lei J."/>
            <person name="Kang H."/>
            <person name="Chen S."/>
            <person name="He X."/>
            <person name="Wang R."/>
            <person name="Wang Y."/>
            <person name="Chen J."/>
            <person name="Wang L."/>
            <person name="Yu S."/>
            <person name="Wang B."/>
            <person name="Wei J."/>
            <person name="Song S."/>
            <person name="Lu X."/>
            <person name="Gao Z."/>
            <person name="Gu W."/>
            <person name="Deng X."/>
            <person name="Ma D."/>
            <person name="Wang S."/>
            <person name="Liang W."/>
            <person name="Fang L."/>
            <person name="Cai C."/>
            <person name="Zhu X."/>
            <person name="Zhou B."/>
            <person name="Zhang Y."/>
            <person name="Chen Z."/>
            <person name="Xu S."/>
            <person name="Zhu R."/>
            <person name="Wang S."/>
            <person name="Zhang T."/>
            <person name="Zhao G."/>
        </authorList>
    </citation>
    <scope>NUCLEOTIDE SEQUENCE [LARGE SCALE GENOMIC DNA]</scope>
    <source>
        <strain evidence="3">cv. Xinhai21</strain>
        <tissue evidence="2">Leaf</tissue>
    </source>
</reference>
<dbReference type="PRINTS" id="PR00080">
    <property type="entry name" value="SDRFAMILY"/>
</dbReference>
<evidence type="ECO:0000256" key="1">
    <source>
        <dbReference type="ARBA" id="ARBA00006484"/>
    </source>
</evidence>
<sequence length="549" mass="59119">MTDLTKKKLAGKVAIVTGGASGIGEATARLFAEHGARMIIIADIQDQLGQQVATSIGSHNCTYSRCDVTDENQVKALVELSIQKYGQLDIMFSNAGIISKSDQSILDLDFRQFDGLMAVNLRGMSACVKHAARAMVEKKVRGSIVCTASVAASHGTKRRTDYCMSKHGVLGLVRLASKQLGMYGIRVNCVSPNGLATPMTCEVHEKSVEEVEEIYEAGRALKGAVLRAEHVADAVLFLASDESELITGHDLAVDGDFEELHVASNLVQKRMVLNMDSIQYHVLGDLEELHMTDLTKKKLTGKVAIVTGGASGIGEATARLFAEHGARMIIIADIQDQLGQQVATSIGSHNCTYIRCDVTDENQVKALVESSIQKYGQLDIMFSNAGIISKSDQSILDLDFQQFDRLMAVNLRGMSACVKHAARAMVENKVRGSIVCTASVAASRGTKRRTDYCMSKHGVLGLVRLASKQLGMYGIRVNCVSPNGVATPMTCEVHEKSVEEVEKIYEAGRALKGAVLRAEHVADAVLFLASDESELITGHDLAVDGGFQA</sequence>